<gene>
    <name evidence="5" type="ORF">FCC1311_026652</name>
</gene>
<dbReference type="Gene3D" id="1.25.40.10">
    <property type="entry name" value="Tetratricopeptide repeat domain"/>
    <property type="match status" value="2"/>
</dbReference>
<keyword evidence="6" id="KW-1185">Reference proteome</keyword>
<dbReference type="InterPro" id="IPR011990">
    <property type="entry name" value="TPR-like_helical_dom_sf"/>
</dbReference>
<evidence type="ECO:0000256" key="2">
    <source>
        <dbReference type="ARBA" id="ARBA00022803"/>
    </source>
</evidence>
<dbReference type="PANTHER" id="PTHR45641">
    <property type="entry name" value="TETRATRICOPEPTIDE REPEAT PROTEIN (AFU_ORTHOLOGUE AFUA_6G03870)"/>
    <property type="match status" value="1"/>
</dbReference>
<dbReference type="InterPro" id="IPR019734">
    <property type="entry name" value="TPR_rpt"/>
</dbReference>
<proteinExistence type="predicted"/>
<dbReference type="InParanoid" id="A0A2R5GF34"/>
<evidence type="ECO:0000256" key="4">
    <source>
        <dbReference type="SAM" id="MobiDB-lite"/>
    </source>
</evidence>
<evidence type="ECO:0000256" key="3">
    <source>
        <dbReference type="PROSITE-ProRule" id="PRU00339"/>
    </source>
</evidence>
<sequence length="649" mass="71880">MGNNIAVEAPLVPTVQRTVASCTPEIELVDLDEHDVRKLSSYTAGTEHELSTTGSGSSLKSKDDHSNNLVRYSSIQLGTLAGLWQEVTQGLRAAQVELFVTRTPIGKSTIPAGTTVGLVEVIGKKYMDVCNFIVLPLTQDDQSFFSDWLLPEAVGAASTGTYVSAAHDTTMDGVVDALLHHFADQGIPSSRAYVWIDVFCINQSQLLGRKSGGTLVASRNNAFLSNLAPAMKKFDNTALVVDSWDAPQALTRAWCVWELYVGALGGRELHVLFTPESRMSTAKWLETDSGISLLRAVESMGIPSLDCASGADLTDLLETMNQVRGGFSTIKRAIQSRFKRWLMRDIEATVRRTREACIDTKEDESFAYMLANAGRFLRQIGEYHNALNYFRICRQVYKRTRGTEDVNYGAACNSMASVLRHLGKYDEALELFREDLAVVEANNGPRHHEVARVLNNIANCYAEQGDFVEALRLSGEALDILQETEGESSLETAETLQNMAIMYMRQDEHVLALEYYEKVLDILREVHGKNSTQVADVLVKVAGVHLKAGDSDKALDTLAKVLSMRRKVLGKRHHDVAKTLILIAKVYEERREIVSAVELAQQAVEVYEEALGAHDAASQKARRYMKELSSRASKAATKANMRSYMRQNI</sequence>
<comment type="caution">
    <text evidence="5">The sequence shown here is derived from an EMBL/GenBank/DDBJ whole genome shotgun (WGS) entry which is preliminary data.</text>
</comment>
<dbReference type="SUPFAM" id="SSF48452">
    <property type="entry name" value="TPR-like"/>
    <property type="match status" value="2"/>
</dbReference>
<accession>A0A2R5GF34</accession>
<evidence type="ECO:0000313" key="5">
    <source>
        <dbReference type="EMBL" id="GBG26444.1"/>
    </source>
</evidence>
<keyword evidence="2 3" id="KW-0802">TPR repeat</keyword>
<name>A0A2R5GF34_9STRA</name>
<keyword evidence="1" id="KW-0677">Repeat</keyword>
<dbReference type="Pfam" id="PF13374">
    <property type="entry name" value="TPR_10"/>
    <property type="match status" value="1"/>
</dbReference>
<dbReference type="PANTHER" id="PTHR45641:SF19">
    <property type="entry name" value="NEPHROCYSTIN-3"/>
    <property type="match status" value="1"/>
</dbReference>
<feature type="repeat" description="TPR" evidence="3">
    <location>
        <begin position="493"/>
        <end position="526"/>
    </location>
</feature>
<dbReference type="PROSITE" id="PS50005">
    <property type="entry name" value="TPR"/>
    <property type="match status" value="1"/>
</dbReference>
<dbReference type="AlphaFoldDB" id="A0A2R5GF34"/>
<reference evidence="5 6" key="1">
    <citation type="submission" date="2017-12" db="EMBL/GenBank/DDBJ databases">
        <title>Sequencing, de novo assembly and annotation of complete genome of a new Thraustochytrid species, strain FCC1311.</title>
        <authorList>
            <person name="Sedici K."/>
            <person name="Godart F."/>
            <person name="Aiese Cigliano R."/>
            <person name="Sanseverino W."/>
            <person name="Barakat M."/>
            <person name="Ortet P."/>
            <person name="Marechal E."/>
            <person name="Cagnac O."/>
            <person name="Amato A."/>
        </authorList>
    </citation>
    <scope>NUCLEOTIDE SEQUENCE [LARGE SCALE GENOMIC DNA]</scope>
</reference>
<evidence type="ECO:0000256" key="1">
    <source>
        <dbReference type="ARBA" id="ARBA00022737"/>
    </source>
</evidence>
<dbReference type="Proteomes" id="UP000241890">
    <property type="component" value="Unassembled WGS sequence"/>
</dbReference>
<dbReference type="OrthoDB" id="10031679at2759"/>
<evidence type="ECO:0000313" key="6">
    <source>
        <dbReference type="Proteomes" id="UP000241890"/>
    </source>
</evidence>
<dbReference type="SMART" id="SM00028">
    <property type="entry name" value="TPR"/>
    <property type="match status" value="6"/>
</dbReference>
<protein>
    <submittedName>
        <fullName evidence="5">Kinesin light chain 3</fullName>
    </submittedName>
</protein>
<dbReference type="EMBL" id="BEYU01000021">
    <property type="protein sequence ID" value="GBG26444.1"/>
    <property type="molecule type" value="Genomic_DNA"/>
</dbReference>
<organism evidence="5 6">
    <name type="scientific">Hondaea fermentalgiana</name>
    <dbReference type="NCBI Taxonomy" id="2315210"/>
    <lineage>
        <taxon>Eukaryota</taxon>
        <taxon>Sar</taxon>
        <taxon>Stramenopiles</taxon>
        <taxon>Bigyra</taxon>
        <taxon>Labyrinthulomycetes</taxon>
        <taxon>Thraustochytrida</taxon>
        <taxon>Thraustochytriidae</taxon>
        <taxon>Hondaea</taxon>
    </lineage>
</organism>
<feature type="region of interest" description="Disordered" evidence="4">
    <location>
        <begin position="44"/>
        <end position="64"/>
    </location>
</feature>
<dbReference type="Pfam" id="PF13424">
    <property type="entry name" value="TPR_12"/>
    <property type="match status" value="2"/>
</dbReference>